<comment type="caution">
    <text evidence="1">The sequence shown here is derived from an EMBL/GenBank/DDBJ whole genome shotgun (WGS) entry which is preliminary data.</text>
</comment>
<dbReference type="RefSeq" id="WP_232134678.1">
    <property type="nucleotide sequence ID" value="NZ_JAJQKU010000001.1"/>
</dbReference>
<sequence>MALLNTADGVFIGSQPVDRLYRGAVMVWERLELAISALLASYPQSAKYLLNDFVRYTKAATRGPEKIGDPGFDDPSFWTNIATGFVVSGGKVSINAGGGQISRHGDTSLVLTNGVPFEYEIEIVSYTSGGVRSSSVTNSSNGELHASVGVHRGIVLGAGTGWSLRASSATVLEVGRVSLKALTNFDATLFQDAEGTIPVTAVEQPVGRMLDLSGHGFHYTQATPTARGILSARINLLESTETYTGSNWGNSINIAAEVNSGVAKLSAIADGGARFGGSYNRFGGSYLPITFTSSVDLKAGTFGWARLSYSFAANAGGVTINLNTGEVFSAGATAPNLFSVTPLADGWFRVTLTRISSAYALNHLAVFLTDFTGQSDGGWNTGLVPIAGQHIFMRRPQFELGTAATRYQRVNSATDYDTVGFPHYLVGDGVDDLMTTANFGLTQAGYFFAASMRVDTLTGSAGQSNFFGLLGGPTTFARLSVRASGTGGASSVSATFRQSGGALTTALVGNAFTPGNPFTASANFDATTATVHADPDLTGALAYAPIAGTVKSPLQLFGGTPGYRSAFYGGIAIAGMLPAAAQNLVRHYLTAQRTLQ</sequence>
<reference evidence="1" key="2">
    <citation type="journal article" date="2022" name="Syst. Appl. Microbiol.">
        <title>Physiological and genomic characterisation of Luteimonas fraxinea sp. nov., a bacterial species associated with trees tolerant to ash dieback.</title>
        <authorList>
            <person name="Ulrich K."/>
            <person name="Becker R."/>
            <person name="Behrendt U."/>
            <person name="Kube M."/>
            <person name="Schneck V."/>
            <person name="Ulrich A."/>
        </authorList>
    </citation>
    <scope>NUCLEOTIDE SEQUENCE</scope>
    <source>
        <strain evidence="1">A1P009</strain>
    </source>
</reference>
<keyword evidence="2" id="KW-1185">Reference proteome</keyword>
<reference evidence="1" key="1">
    <citation type="submission" date="2021-12" db="EMBL/GenBank/DDBJ databases">
        <authorList>
            <person name="Ulrich A."/>
        </authorList>
    </citation>
    <scope>NUCLEOTIDE SEQUENCE</scope>
    <source>
        <strain evidence="1">A1P009</strain>
    </source>
</reference>
<evidence type="ECO:0000313" key="1">
    <source>
        <dbReference type="EMBL" id="MCD9096207.1"/>
    </source>
</evidence>
<evidence type="ECO:0000313" key="2">
    <source>
        <dbReference type="Proteomes" id="UP001430360"/>
    </source>
</evidence>
<proteinExistence type="predicted"/>
<organism evidence="1 2">
    <name type="scientific">Luteimonas fraxinea</name>
    <dbReference type="NCBI Taxonomy" id="2901869"/>
    <lineage>
        <taxon>Bacteria</taxon>
        <taxon>Pseudomonadati</taxon>
        <taxon>Pseudomonadota</taxon>
        <taxon>Gammaproteobacteria</taxon>
        <taxon>Lysobacterales</taxon>
        <taxon>Lysobacteraceae</taxon>
        <taxon>Luteimonas</taxon>
    </lineage>
</organism>
<protein>
    <submittedName>
        <fullName evidence="1">Uncharacterized protein</fullName>
    </submittedName>
</protein>
<accession>A0ABS8U9Q4</accession>
<dbReference type="Proteomes" id="UP001430360">
    <property type="component" value="Unassembled WGS sequence"/>
</dbReference>
<gene>
    <name evidence="1" type="ORF">LTT95_04560</name>
</gene>
<name>A0ABS8U9Q4_9GAMM</name>
<dbReference type="EMBL" id="JAJQKU010000001">
    <property type="protein sequence ID" value="MCD9096207.1"/>
    <property type="molecule type" value="Genomic_DNA"/>
</dbReference>